<proteinExistence type="predicted"/>
<organism evidence="2 3">
    <name type="scientific">Pseudogulbenkiania ferrooxidans EGD-HP2</name>
    <dbReference type="NCBI Taxonomy" id="1388764"/>
    <lineage>
        <taxon>Bacteria</taxon>
        <taxon>Pseudomonadati</taxon>
        <taxon>Pseudomonadota</taxon>
        <taxon>Betaproteobacteria</taxon>
        <taxon>Neisseriales</taxon>
        <taxon>Chromobacteriaceae</taxon>
        <taxon>Pseudogulbenkiania</taxon>
    </lineage>
</organism>
<name>A0ABP2XG83_9NEIS</name>
<accession>A0ABP2XG83</accession>
<sequence length="62" mass="6926">MSAAMQTVSPFPSRRQAGKPEPTPRRRWRRWLGLAIFCAGCLLWLQHGVEPTPRPVAASAAR</sequence>
<feature type="compositionally biased region" description="Polar residues" evidence="1">
    <location>
        <begin position="1"/>
        <end position="10"/>
    </location>
</feature>
<comment type="caution">
    <text evidence="2">The sequence shown here is derived from an EMBL/GenBank/DDBJ whole genome shotgun (WGS) entry which is preliminary data.</text>
</comment>
<keyword evidence="3" id="KW-1185">Reference proteome</keyword>
<protein>
    <submittedName>
        <fullName evidence="2">Uncharacterized protein</fullName>
    </submittedName>
</protein>
<reference evidence="2 3" key="1">
    <citation type="journal article" date="2013" name="Genome Announc.">
        <title>Genome Sequence of the Pigment-Producing Bacterium Pseudogulbenkiania ferrooxidans, Isolated from Loktak Lake.</title>
        <authorList>
            <person name="Puranik S."/>
            <person name="Talkal R."/>
            <person name="Qureshi A."/>
            <person name="Khardenavis A."/>
            <person name="Kapley A."/>
            <person name="Purohit H.J."/>
        </authorList>
    </citation>
    <scope>NUCLEOTIDE SEQUENCE [LARGE SCALE GENOMIC DNA]</scope>
    <source>
        <strain evidence="2 3">EGD-HP2</strain>
    </source>
</reference>
<dbReference type="EMBL" id="AVPH01000292">
    <property type="protein sequence ID" value="ERD99581.1"/>
    <property type="molecule type" value="Genomic_DNA"/>
</dbReference>
<evidence type="ECO:0000313" key="3">
    <source>
        <dbReference type="Proteomes" id="UP000016426"/>
    </source>
</evidence>
<evidence type="ECO:0000313" key="2">
    <source>
        <dbReference type="EMBL" id="ERD99581.1"/>
    </source>
</evidence>
<dbReference type="Proteomes" id="UP000016426">
    <property type="component" value="Unassembled WGS sequence"/>
</dbReference>
<evidence type="ECO:0000256" key="1">
    <source>
        <dbReference type="SAM" id="MobiDB-lite"/>
    </source>
</evidence>
<gene>
    <name evidence="2" type="ORF">O166_16850</name>
</gene>
<feature type="region of interest" description="Disordered" evidence="1">
    <location>
        <begin position="1"/>
        <end position="24"/>
    </location>
</feature>